<dbReference type="EC" id="1.14.19.-" evidence="3"/>
<protein>
    <submittedName>
        <fullName evidence="3">Fatty acid desaturase</fullName>
        <ecNumber evidence="3">1.14.19.-</ecNumber>
    </submittedName>
</protein>
<feature type="transmembrane region" description="Helical" evidence="1">
    <location>
        <begin position="195"/>
        <end position="216"/>
    </location>
</feature>
<sequence>MTATPDVRTNAESVSSVPQIDTSGLLRALTPFRAASNGRGILELVITVGPLVALWITALFLVKAQIWAGLLLTLPAGAFLLRLFMIQHDCGHGSFFRGRQANGWVGRVIGVLTFTPYEFWRRSHAHHHAGTGNLDRRGTGDIDTLTLAEFRQRSRWQQLRYRMYRNPIVLFVLGPAFQFLLVHRFPVGIARGSRALWMSVMGTNIAIALLCLGLIAGFGLTTFFLVHLPITLVAASLGIWLFYIQHQFEQTSWDTAEDWSFQKAALHGSSHYDLPPVLRWFSANIGVHHVHHLCSTIPFYRMQRALAAAPQLREVGRMTLRQSFRTIRLALWDEKSRRMISFRDAATA</sequence>
<dbReference type="InterPro" id="IPR012171">
    <property type="entry name" value="Fatty_acid_desaturase"/>
</dbReference>
<keyword evidence="3" id="KW-0560">Oxidoreductase</keyword>
<comment type="caution">
    <text evidence="3">The sequence shown here is derived from an EMBL/GenBank/DDBJ whole genome shotgun (WGS) entry which is preliminary data.</text>
</comment>
<dbReference type="EMBL" id="JAUOTP010000012">
    <property type="protein sequence ID" value="MDO6416805.1"/>
    <property type="molecule type" value="Genomic_DNA"/>
</dbReference>
<keyword evidence="1" id="KW-1133">Transmembrane helix</keyword>
<dbReference type="PANTHER" id="PTHR19353">
    <property type="entry name" value="FATTY ACID DESATURASE 2"/>
    <property type="match status" value="1"/>
</dbReference>
<feature type="transmembrane region" description="Helical" evidence="1">
    <location>
        <begin position="41"/>
        <end position="60"/>
    </location>
</feature>
<accession>A0ABT8YG51</accession>
<evidence type="ECO:0000256" key="1">
    <source>
        <dbReference type="SAM" id="Phobius"/>
    </source>
</evidence>
<dbReference type="Proteomes" id="UP001169764">
    <property type="component" value="Unassembled WGS sequence"/>
</dbReference>
<keyword evidence="4" id="KW-1185">Reference proteome</keyword>
<keyword evidence="1" id="KW-0472">Membrane</keyword>
<feature type="domain" description="Fatty acid desaturase" evidence="2">
    <location>
        <begin position="67"/>
        <end position="312"/>
    </location>
</feature>
<reference evidence="3" key="1">
    <citation type="submission" date="2023-07" db="EMBL/GenBank/DDBJ databases">
        <authorList>
            <person name="Kim M."/>
        </authorList>
    </citation>
    <scope>NUCLEOTIDE SEQUENCE</scope>
    <source>
        <strain evidence="3">BIUV-7</strain>
    </source>
</reference>
<organism evidence="3 4">
    <name type="scientific">Sphingomonas natans</name>
    <dbReference type="NCBI Taxonomy" id="3063330"/>
    <lineage>
        <taxon>Bacteria</taxon>
        <taxon>Pseudomonadati</taxon>
        <taxon>Pseudomonadota</taxon>
        <taxon>Alphaproteobacteria</taxon>
        <taxon>Sphingomonadales</taxon>
        <taxon>Sphingomonadaceae</taxon>
        <taxon>Sphingomonas</taxon>
    </lineage>
</organism>
<evidence type="ECO:0000259" key="2">
    <source>
        <dbReference type="Pfam" id="PF00487"/>
    </source>
</evidence>
<evidence type="ECO:0000313" key="4">
    <source>
        <dbReference type="Proteomes" id="UP001169764"/>
    </source>
</evidence>
<dbReference type="InterPro" id="IPR005804">
    <property type="entry name" value="FA_desaturase_dom"/>
</dbReference>
<dbReference type="Pfam" id="PF00487">
    <property type="entry name" value="FA_desaturase"/>
    <property type="match status" value="1"/>
</dbReference>
<dbReference type="RefSeq" id="WP_303546659.1">
    <property type="nucleotide sequence ID" value="NZ_JAUOTP010000012.1"/>
</dbReference>
<feature type="transmembrane region" description="Helical" evidence="1">
    <location>
        <begin position="163"/>
        <end position="183"/>
    </location>
</feature>
<proteinExistence type="predicted"/>
<dbReference type="CDD" id="cd03507">
    <property type="entry name" value="Delta12-FADS-like"/>
    <property type="match status" value="1"/>
</dbReference>
<gene>
    <name evidence="3" type="ORF">Q4F19_20650</name>
</gene>
<keyword evidence="1" id="KW-0812">Transmembrane</keyword>
<evidence type="ECO:0000313" key="3">
    <source>
        <dbReference type="EMBL" id="MDO6416805.1"/>
    </source>
</evidence>
<feature type="transmembrane region" description="Helical" evidence="1">
    <location>
        <begin position="223"/>
        <end position="243"/>
    </location>
</feature>
<dbReference type="PANTHER" id="PTHR19353:SF73">
    <property type="entry name" value="FATTY ACID DESATURASE"/>
    <property type="match status" value="1"/>
</dbReference>
<name>A0ABT8YG51_9SPHN</name>
<dbReference type="GO" id="GO:0016491">
    <property type="term" value="F:oxidoreductase activity"/>
    <property type="evidence" value="ECO:0007669"/>
    <property type="project" value="UniProtKB-KW"/>
</dbReference>
<feature type="transmembrane region" description="Helical" evidence="1">
    <location>
        <begin position="66"/>
        <end position="85"/>
    </location>
</feature>